<name>A0A858R6D7_9PROT</name>
<evidence type="ECO:0000313" key="2">
    <source>
        <dbReference type="Proteomes" id="UP000501891"/>
    </source>
</evidence>
<reference evidence="1" key="1">
    <citation type="submission" date="2020-04" db="EMBL/GenBank/DDBJ databases">
        <title>A desert anoxygenic phototrophic bacterium fixes CO2 using RubisCO under aerobic conditions.</title>
        <authorList>
            <person name="Tang K."/>
        </authorList>
    </citation>
    <scope>NUCLEOTIDE SEQUENCE [LARGE SCALE GENOMIC DNA]</scope>
    <source>
        <strain evidence="1">MIMtkB3</strain>
    </source>
</reference>
<protein>
    <submittedName>
        <fullName evidence="1">Uncharacterized protein</fullName>
    </submittedName>
</protein>
<organism evidence="1 2">
    <name type="scientific">Aerophototrophica crusticola</name>
    <dbReference type="NCBI Taxonomy" id="1709002"/>
    <lineage>
        <taxon>Bacteria</taxon>
        <taxon>Pseudomonadati</taxon>
        <taxon>Pseudomonadota</taxon>
        <taxon>Alphaproteobacteria</taxon>
        <taxon>Rhodospirillales</taxon>
        <taxon>Rhodospirillaceae</taxon>
        <taxon>Aerophototrophica</taxon>
    </lineage>
</organism>
<gene>
    <name evidence="1" type="ORF">HHL28_08465</name>
</gene>
<dbReference type="Proteomes" id="UP000501891">
    <property type="component" value="Chromosome"/>
</dbReference>
<evidence type="ECO:0000313" key="1">
    <source>
        <dbReference type="EMBL" id="QJE73109.1"/>
    </source>
</evidence>
<dbReference type="KEGG" id="acru:HHL28_08465"/>
<accession>A0A858R6D7</accession>
<dbReference type="EMBL" id="CP051775">
    <property type="protein sequence ID" value="QJE73109.1"/>
    <property type="molecule type" value="Genomic_DNA"/>
</dbReference>
<sequence length="98" mass="10204">MSGDLLYVGVDVSKDRLDARARPTGEALAVARDGALAVRLLALGPALVVLDAIGEFEMVMAAGLAAAGLPLVNPRQVLVAVARKLLLILRDKTSLQTT</sequence>
<dbReference type="AlphaFoldDB" id="A0A858R6D7"/>
<proteinExistence type="predicted"/>
<keyword evidence="2" id="KW-1185">Reference proteome</keyword>